<evidence type="ECO:0000256" key="1">
    <source>
        <dbReference type="SAM" id="MobiDB-lite"/>
    </source>
</evidence>
<proteinExistence type="predicted"/>
<sequence length="99" mass="10783">MHHRVRYGQLRPAASLDGSDWRRVGDRQEEPVGGPAGNDTGQRNHRLHSQPLIASRHVLFLGGPGHPGAALAPCSGCSPRPLSVSFFKRRIRFVGGQLL</sequence>
<evidence type="ECO:0000313" key="3">
    <source>
        <dbReference type="Proteomes" id="UP001054837"/>
    </source>
</evidence>
<keyword evidence="3" id="KW-1185">Reference proteome</keyword>
<accession>A0AAV4U569</accession>
<feature type="region of interest" description="Disordered" evidence="1">
    <location>
        <begin position="16"/>
        <end position="45"/>
    </location>
</feature>
<name>A0AAV4U569_9ARAC</name>
<comment type="caution">
    <text evidence="2">The sequence shown here is derived from an EMBL/GenBank/DDBJ whole genome shotgun (WGS) entry which is preliminary data.</text>
</comment>
<protein>
    <submittedName>
        <fullName evidence="2">Uncharacterized protein</fullName>
    </submittedName>
</protein>
<dbReference type="AlphaFoldDB" id="A0AAV4U569"/>
<dbReference type="EMBL" id="BPLQ01010723">
    <property type="protein sequence ID" value="GIY52891.1"/>
    <property type="molecule type" value="Genomic_DNA"/>
</dbReference>
<dbReference type="Proteomes" id="UP001054837">
    <property type="component" value="Unassembled WGS sequence"/>
</dbReference>
<gene>
    <name evidence="2" type="ORF">CDAR_496741</name>
</gene>
<evidence type="ECO:0000313" key="2">
    <source>
        <dbReference type="EMBL" id="GIY52891.1"/>
    </source>
</evidence>
<reference evidence="2 3" key="1">
    <citation type="submission" date="2021-06" db="EMBL/GenBank/DDBJ databases">
        <title>Caerostris darwini draft genome.</title>
        <authorList>
            <person name="Kono N."/>
            <person name="Arakawa K."/>
        </authorList>
    </citation>
    <scope>NUCLEOTIDE SEQUENCE [LARGE SCALE GENOMIC DNA]</scope>
</reference>
<organism evidence="2 3">
    <name type="scientific">Caerostris darwini</name>
    <dbReference type="NCBI Taxonomy" id="1538125"/>
    <lineage>
        <taxon>Eukaryota</taxon>
        <taxon>Metazoa</taxon>
        <taxon>Ecdysozoa</taxon>
        <taxon>Arthropoda</taxon>
        <taxon>Chelicerata</taxon>
        <taxon>Arachnida</taxon>
        <taxon>Araneae</taxon>
        <taxon>Araneomorphae</taxon>
        <taxon>Entelegynae</taxon>
        <taxon>Araneoidea</taxon>
        <taxon>Araneidae</taxon>
        <taxon>Caerostris</taxon>
    </lineage>
</organism>
<feature type="compositionally biased region" description="Basic and acidic residues" evidence="1">
    <location>
        <begin position="19"/>
        <end position="30"/>
    </location>
</feature>